<evidence type="ECO:0000313" key="5">
    <source>
        <dbReference type="Proteomes" id="UP000243528"/>
    </source>
</evidence>
<dbReference type="Pfam" id="PF01926">
    <property type="entry name" value="MMR_HSR1"/>
    <property type="match status" value="1"/>
</dbReference>
<organism evidence="4 5">
    <name type="scientific">Haloactinopolyspora alba</name>
    <dbReference type="NCBI Taxonomy" id="648780"/>
    <lineage>
        <taxon>Bacteria</taxon>
        <taxon>Bacillati</taxon>
        <taxon>Actinomycetota</taxon>
        <taxon>Actinomycetes</taxon>
        <taxon>Jiangellales</taxon>
        <taxon>Jiangellaceae</taxon>
        <taxon>Haloactinopolyspora</taxon>
    </lineage>
</organism>
<dbReference type="AlphaFoldDB" id="A0A2P8DHF6"/>
<name>A0A2P8DHF6_9ACTN</name>
<accession>A0A2P8DHF6</accession>
<feature type="domain" description="G" evidence="3">
    <location>
        <begin position="58"/>
        <end position="198"/>
    </location>
</feature>
<dbReference type="InterPro" id="IPR027417">
    <property type="entry name" value="P-loop_NTPase"/>
</dbReference>
<keyword evidence="2" id="KW-1133">Transmembrane helix</keyword>
<dbReference type="EMBL" id="PYGE01000025">
    <property type="protein sequence ID" value="PSK96645.1"/>
    <property type="molecule type" value="Genomic_DNA"/>
</dbReference>
<evidence type="ECO:0000313" key="4">
    <source>
        <dbReference type="EMBL" id="PSK96645.1"/>
    </source>
</evidence>
<evidence type="ECO:0000256" key="2">
    <source>
        <dbReference type="SAM" id="Phobius"/>
    </source>
</evidence>
<dbReference type="RefSeq" id="WP_106539580.1">
    <property type="nucleotide sequence ID" value="NZ_PYGE01000025.1"/>
</dbReference>
<sequence length="537" mass="57489">MTPWPQRERVSLPQRLRALEEVLSTAAGRVPAELTEPVQAALDDAGARREVSVEHTVVALAGATGSGKSSLFNAVAGMDLSRVGVRRPTTSEPMACVWGTQGVVPLLEWLGVPQQRQLSRESVLDSGEADDLDGLVLLDLPDHDSTHEEHRESVDRLVEQVDLFVWVLDPQKYADAAVHERYLRPLSSHQAVTVVVLNQTDRLGHDDVAECVTDLRALLDEDGLPDVPIVPLSAATGHGLEALVDVVRTAVTKRRAVEERAEADARAIAEQFAVAVGVDGQPPDDAREDSRGSTTSGADRERLVDSLFEASGADVVAGAAGRSFLLRARASTGWLPTRWISRLRRKAKRAGLPEPTSVQRARAATAVREFGDAAASETPAPWRDSVRAVAATSAERFPDALDAAVAAADLGIGTRPGWWRTLNLVQWTALLTVLAGAGWQLTTAGPEALRLDLPAVDVAGVALPWLVIGAGVLVGWVVGVCGLVAARRGADRQAAAVRETLHEVVERTAGEVVVEPVDTEVSRFRQFHRALARARSA</sequence>
<feature type="transmembrane region" description="Helical" evidence="2">
    <location>
        <begin position="462"/>
        <end position="486"/>
    </location>
</feature>
<dbReference type="PANTHER" id="PTHR42698:SF1">
    <property type="entry name" value="GTPASE ERA, MITOCHONDRIAL"/>
    <property type="match status" value="1"/>
</dbReference>
<dbReference type="SUPFAM" id="SSF52540">
    <property type="entry name" value="P-loop containing nucleoside triphosphate hydrolases"/>
    <property type="match status" value="1"/>
</dbReference>
<dbReference type="InterPro" id="IPR006073">
    <property type="entry name" value="GTP-bd"/>
</dbReference>
<proteinExistence type="predicted"/>
<dbReference type="InterPro" id="IPR005662">
    <property type="entry name" value="GTPase_Era-like"/>
</dbReference>
<dbReference type="GO" id="GO:0005829">
    <property type="term" value="C:cytosol"/>
    <property type="evidence" value="ECO:0007669"/>
    <property type="project" value="TreeGrafter"/>
</dbReference>
<gene>
    <name evidence="4" type="ORF">CLV30_12525</name>
</gene>
<comment type="caution">
    <text evidence="4">The sequence shown here is derived from an EMBL/GenBank/DDBJ whole genome shotgun (WGS) entry which is preliminary data.</text>
</comment>
<dbReference type="OrthoDB" id="974105at2"/>
<dbReference type="GO" id="GO:0000028">
    <property type="term" value="P:ribosomal small subunit assembly"/>
    <property type="evidence" value="ECO:0007669"/>
    <property type="project" value="TreeGrafter"/>
</dbReference>
<keyword evidence="2" id="KW-0812">Transmembrane</keyword>
<evidence type="ECO:0000256" key="1">
    <source>
        <dbReference type="SAM" id="MobiDB-lite"/>
    </source>
</evidence>
<dbReference type="GO" id="GO:0043024">
    <property type="term" value="F:ribosomal small subunit binding"/>
    <property type="evidence" value="ECO:0007669"/>
    <property type="project" value="TreeGrafter"/>
</dbReference>
<dbReference type="GO" id="GO:0019843">
    <property type="term" value="F:rRNA binding"/>
    <property type="evidence" value="ECO:0007669"/>
    <property type="project" value="TreeGrafter"/>
</dbReference>
<dbReference type="Gene3D" id="3.40.50.300">
    <property type="entry name" value="P-loop containing nucleotide triphosphate hydrolases"/>
    <property type="match status" value="1"/>
</dbReference>
<reference evidence="4 5" key="1">
    <citation type="submission" date="2018-03" db="EMBL/GenBank/DDBJ databases">
        <title>Genomic Encyclopedia of Archaeal and Bacterial Type Strains, Phase II (KMG-II): from individual species to whole genera.</title>
        <authorList>
            <person name="Goeker M."/>
        </authorList>
    </citation>
    <scope>NUCLEOTIDE SEQUENCE [LARGE SCALE GENOMIC DNA]</scope>
    <source>
        <strain evidence="4 5">DSM 45211</strain>
    </source>
</reference>
<feature type="region of interest" description="Disordered" evidence="1">
    <location>
        <begin position="278"/>
        <end position="300"/>
    </location>
</feature>
<keyword evidence="5" id="KW-1185">Reference proteome</keyword>
<keyword evidence="2" id="KW-0472">Membrane</keyword>
<evidence type="ECO:0000259" key="3">
    <source>
        <dbReference type="Pfam" id="PF01926"/>
    </source>
</evidence>
<dbReference type="GO" id="GO:0005525">
    <property type="term" value="F:GTP binding"/>
    <property type="evidence" value="ECO:0007669"/>
    <property type="project" value="InterPro"/>
</dbReference>
<protein>
    <submittedName>
        <fullName evidence="4">50S ribosome-binding GTPase</fullName>
    </submittedName>
</protein>
<dbReference type="Proteomes" id="UP000243528">
    <property type="component" value="Unassembled WGS sequence"/>
</dbReference>
<dbReference type="PANTHER" id="PTHR42698">
    <property type="entry name" value="GTPASE ERA"/>
    <property type="match status" value="1"/>
</dbReference>